<dbReference type="InterPro" id="IPR001647">
    <property type="entry name" value="HTH_TetR"/>
</dbReference>
<comment type="caution">
    <text evidence="6">The sequence shown here is derived from an EMBL/GenBank/DDBJ whole genome shotgun (WGS) entry which is preliminary data.</text>
</comment>
<dbReference type="InterPro" id="IPR011075">
    <property type="entry name" value="TetR_C"/>
</dbReference>
<feature type="DNA-binding region" description="H-T-H motif" evidence="4">
    <location>
        <begin position="38"/>
        <end position="57"/>
    </location>
</feature>
<dbReference type="Pfam" id="PF16859">
    <property type="entry name" value="TetR_C_11"/>
    <property type="match status" value="1"/>
</dbReference>
<reference evidence="6 7" key="1">
    <citation type="submission" date="2020-07" db="EMBL/GenBank/DDBJ databases">
        <title>Sequencing the genomes of 1000 actinobacteria strains.</title>
        <authorList>
            <person name="Klenk H.-P."/>
        </authorList>
    </citation>
    <scope>NUCLEOTIDE SEQUENCE [LARGE SCALE GENOMIC DNA]</scope>
    <source>
        <strain evidence="6 7">DSM 45772</strain>
    </source>
</reference>
<keyword evidence="7" id="KW-1185">Reference proteome</keyword>
<evidence type="ECO:0000313" key="6">
    <source>
        <dbReference type="EMBL" id="NYD34782.1"/>
    </source>
</evidence>
<dbReference type="AlphaFoldDB" id="A0A7Y9DSL9"/>
<accession>A0A7Y9DSL9</accession>
<keyword evidence="2 4" id="KW-0238">DNA-binding</keyword>
<evidence type="ECO:0000256" key="1">
    <source>
        <dbReference type="ARBA" id="ARBA00023015"/>
    </source>
</evidence>
<name>A0A7Y9DSL9_9PSEU</name>
<evidence type="ECO:0000256" key="3">
    <source>
        <dbReference type="ARBA" id="ARBA00023163"/>
    </source>
</evidence>
<keyword evidence="1" id="KW-0805">Transcription regulation</keyword>
<dbReference type="EMBL" id="JACCBN010000001">
    <property type="protein sequence ID" value="NYD34782.1"/>
    <property type="molecule type" value="Genomic_DNA"/>
</dbReference>
<evidence type="ECO:0000256" key="2">
    <source>
        <dbReference type="ARBA" id="ARBA00023125"/>
    </source>
</evidence>
<evidence type="ECO:0000256" key="4">
    <source>
        <dbReference type="PROSITE-ProRule" id="PRU00335"/>
    </source>
</evidence>
<dbReference type="SUPFAM" id="SSF48498">
    <property type="entry name" value="Tetracyclin repressor-like, C-terminal domain"/>
    <property type="match status" value="1"/>
</dbReference>
<sequence length="194" mass="20280">MSETGGTRPGGRSARVRASVHRAVADLVAEGVRTEDLTIPVIAARAGVHATTVYRRWGSVAELLAAVAEHRFTGDVVVPDTGSLGADLERWAGDVARDLADPDSLALMRASIGAGETAACACTADRRSQIAGILEHETRRGGEVPEVDAVVDGVLAPLYYTALFVPAHERGPAPEDRVRALVEKLLGGAQALTP</sequence>
<dbReference type="Gene3D" id="1.10.10.60">
    <property type="entry name" value="Homeodomain-like"/>
    <property type="match status" value="1"/>
</dbReference>
<dbReference type="Pfam" id="PF00440">
    <property type="entry name" value="TetR_N"/>
    <property type="match status" value="1"/>
</dbReference>
<keyword evidence="3" id="KW-0804">Transcription</keyword>
<dbReference type="RefSeq" id="WP_179792700.1">
    <property type="nucleotide sequence ID" value="NZ_BAABHP010000003.1"/>
</dbReference>
<feature type="domain" description="HTH tetR-type" evidence="5">
    <location>
        <begin position="14"/>
        <end position="75"/>
    </location>
</feature>
<evidence type="ECO:0000259" key="5">
    <source>
        <dbReference type="PROSITE" id="PS50977"/>
    </source>
</evidence>
<dbReference type="SUPFAM" id="SSF46689">
    <property type="entry name" value="Homeodomain-like"/>
    <property type="match status" value="1"/>
</dbReference>
<dbReference type="GO" id="GO:0003677">
    <property type="term" value="F:DNA binding"/>
    <property type="evidence" value="ECO:0007669"/>
    <property type="project" value="UniProtKB-UniRule"/>
</dbReference>
<organism evidence="6 7">
    <name type="scientific">Actinomycetospora corticicola</name>
    <dbReference type="NCBI Taxonomy" id="663602"/>
    <lineage>
        <taxon>Bacteria</taxon>
        <taxon>Bacillati</taxon>
        <taxon>Actinomycetota</taxon>
        <taxon>Actinomycetes</taxon>
        <taxon>Pseudonocardiales</taxon>
        <taxon>Pseudonocardiaceae</taxon>
        <taxon>Actinomycetospora</taxon>
    </lineage>
</organism>
<dbReference type="Gene3D" id="1.10.357.10">
    <property type="entry name" value="Tetracycline Repressor, domain 2"/>
    <property type="match status" value="1"/>
</dbReference>
<gene>
    <name evidence="6" type="ORF">BJ983_000884</name>
</gene>
<dbReference type="Proteomes" id="UP000535890">
    <property type="component" value="Unassembled WGS sequence"/>
</dbReference>
<protein>
    <submittedName>
        <fullName evidence="6">AcrR family transcriptional regulator</fullName>
    </submittedName>
</protein>
<dbReference type="PROSITE" id="PS50977">
    <property type="entry name" value="HTH_TETR_2"/>
    <property type="match status" value="1"/>
</dbReference>
<proteinExistence type="predicted"/>
<dbReference type="InterPro" id="IPR009057">
    <property type="entry name" value="Homeodomain-like_sf"/>
</dbReference>
<dbReference type="InterPro" id="IPR036271">
    <property type="entry name" value="Tet_transcr_reg_TetR-rel_C_sf"/>
</dbReference>
<evidence type="ECO:0000313" key="7">
    <source>
        <dbReference type="Proteomes" id="UP000535890"/>
    </source>
</evidence>